<keyword evidence="2" id="KW-1185">Reference proteome</keyword>
<proteinExistence type="predicted"/>
<dbReference type="Proteomes" id="UP000002217">
    <property type="component" value="Chromosome"/>
</dbReference>
<dbReference type="AlphaFoldDB" id="C8VZD5"/>
<dbReference type="RefSeq" id="WP_015759550.1">
    <property type="nucleotide sequence ID" value="NC_013216.1"/>
</dbReference>
<protein>
    <submittedName>
        <fullName evidence="1">Uncharacterized protein</fullName>
    </submittedName>
</protein>
<accession>C8VZD5</accession>
<name>C8VZD5_DESAS</name>
<dbReference type="KEGG" id="dae:Dtox_4213"/>
<reference evidence="1 2" key="1">
    <citation type="journal article" date="2009" name="Stand. Genomic Sci.">
        <title>Complete genome sequence of Desulfotomaculum acetoxidans type strain (5575).</title>
        <authorList>
            <person name="Spring S."/>
            <person name="Lapidus A."/>
            <person name="Schroder M."/>
            <person name="Gleim D."/>
            <person name="Sims D."/>
            <person name="Meincke L."/>
            <person name="Glavina Del Rio T."/>
            <person name="Tice H."/>
            <person name="Copeland A."/>
            <person name="Cheng J.F."/>
            <person name="Lucas S."/>
            <person name="Chen F."/>
            <person name="Nolan M."/>
            <person name="Bruce D."/>
            <person name="Goodwin L."/>
            <person name="Pitluck S."/>
            <person name="Ivanova N."/>
            <person name="Mavromatis K."/>
            <person name="Mikhailova N."/>
            <person name="Pati A."/>
            <person name="Chen A."/>
            <person name="Palaniappan K."/>
            <person name="Land M."/>
            <person name="Hauser L."/>
            <person name="Chang Y.J."/>
            <person name="Jeffries C.D."/>
            <person name="Chain P."/>
            <person name="Saunders E."/>
            <person name="Brettin T."/>
            <person name="Detter J.C."/>
            <person name="Goker M."/>
            <person name="Bristow J."/>
            <person name="Eisen J.A."/>
            <person name="Markowitz V."/>
            <person name="Hugenholtz P."/>
            <person name="Kyrpides N.C."/>
            <person name="Klenk H.P."/>
            <person name="Han C."/>
        </authorList>
    </citation>
    <scope>NUCLEOTIDE SEQUENCE [LARGE SCALE GENOMIC DNA]</scope>
    <source>
        <strain evidence="2">ATCC 49208 / DSM 771 / VKM B-1644</strain>
    </source>
</reference>
<dbReference type="STRING" id="485916.Dtox_4213"/>
<dbReference type="HOGENOM" id="CLU_1649392_0_0_9"/>
<dbReference type="eggNOG" id="ENOG5032ZFV">
    <property type="taxonomic scope" value="Bacteria"/>
</dbReference>
<gene>
    <name evidence="1" type="ordered locus">Dtox_4213</name>
</gene>
<sequence>MVRRKKGGSVPGQLSLFDFVEEIQQEQEKSTEINPGSLNISLQLRNTLSEGLKYSSLSRFEVACRMSELVGVEITKSQLDSWTAESKEHHRFPAEYLPAFCHVTGFKQPLKMMAKLVQCYLLESEEALLAELGKIDQVRKDLSRREKTVRDLIGRMKADM</sequence>
<dbReference type="OrthoDB" id="5405665at2"/>
<evidence type="ECO:0000313" key="2">
    <source>
        <dbReference type="Proteomes" id="UP000002217"/>
    </source>
</evidence>
<dbReference type="EMBL" id="CP001720">
    <property type="protein sequence ID" value="ACV64880.1"/>
    <property type="molecule type" value="Genomic_DNA"/>
</dbReference>
<organism evidence="1 2">
    <name type="scientific">Desulfofarcimen acetoxidans (strain ATCC 49208 / DSM 771 / KCTC 5769 / VKM B-1644 / 5575)</name>
    <name type="common">Desulfotomaculum acetoxidans</name>
    <dbReference type="NCBI Taxonomy" id="485916"/>
    <lineage>
        <taxon>Bacteria</taxon>
        <taxon>Bacillati</taxon>
        <taxon>Bacillota</taxon>
        <taxon>Clostridia</taxon>
        <taxon>Eubacteriales</taxon>
        <taxon>Peptococcaceae</taxon>
        <taxon>Desulfofarcimen</taxon>
    </lineage>
</organism>
<evidence type="ECO:0000313" key="1">
    <source>
        <dbReference type="EMBL" id="ACV64880.1"/>
    </source>
</evidence>